<dbReference type="VEuPathDB" id="FungiDB:PSTT_05171"/>
<gene>
    <name evidence="2" type="ORF">PSTT_05171</name>
</gene>
<reference evidence="2" key="1">
    <citation type="submission" date="2017-12" db="EMBL/GenBank/DDBJ databases">
        <title>Gene loss provides genomic basis for host adaptation in cereal stripe rust fungi.</title>
        <authorList>
            <person name="Xia C."/>
        </authorList>
    </citation>
    <scope>NUCLEOTIDE SEQUENCE [LARGE SCALE GENOMIC DNA]</scope>
    <source>
        <strain evidence="2">93-210</strain>
    </source>
</reference>
<feature type="region of interest" description="Disordered" evidence="1">
    <location>
        <begin position="194"/>
        <end position="225"/>
    </location>
</feature>
<evidence type="ECO:0000313" key="2">
    <source>
        <dbReference type="EMBL" id="POW11594.1"/>
    </source>
</evidence>
<organism evidence="2 3">
    <name type="scientific">Puccinia striiformis</name>
    <dbReference type="NCBI Taxonomy" id="27350"/>
    <lineage>
        <taxon>Eukaryota</taxon>
        <taxon>Fungi</taxon>
        <taxon>Dikarya</taxon>
        <taxon>Basidiomycota</taxon>
        <taxon>Pucciniomycotina</taxon>
        <taxon>Pucciniomycetes</taxon>
        <taxon>Pucciniales</taxon>
        <taxon>Pucciniaceae</taxon>
        <taxon>Puccinia</taxon>
    </lineage>
</organism>
<comment type="caution">
    <text evidence="2">The sequence shown here is derived from an EMBL/GenBank/DDBJ whole genome shotgun (WGS) entry which is preliminary data.</text>
</comment>
<protein>
    <submittedName>
        <fullName evidence="2">Uncharacterized protein</fullName>
    </submittedName>
</protein>
<dbReference type="Proteomes" id="UP000239156">
    <property type="component" value="Unassembled WGS sequence"/>
</dbReference>
<feature type="compositionally biased region" description="Basic residues" evidence="1">
    <location>
        <begin position="209"/>
        <end position="221"/>
    </location>
</feature>
<name>A0A2S4VPX6_9BASI</name>
<evidence type="ECO:0000256" key="1">
    <source>
        <dbReference type="SAM" id="MobiDB-lite"/>
    </source>
</evidence>
<dbReference type="OrthoDB" id="2507555at2759"/>
<keyword evidence="3" id="KW-1185">Reference proteome</keyword>
<dbReference type="VEuPathDB" id="FungiDB:PSHT_07424"/>
<accession>A0A2S4VPX6</accession>
<sequence>MKKVSPNALEEERDNPLELDYLHQLIYSQFEISPIEPSLEDAQFPPSTPIAEPVLPNPSLEENNGKVAFKLFSGQSKLQIINIAEKKVEPEREESPPVVYIPVERILDVADEPKNVRKLRRKQIVSVATDREGIQEMAKQITKKCDRKLPSYRATNPGFYDEGSLAILDDLRNPAPQMISNSIIDGIKYPKRRTQPILTKPQVSSNKTDKRKRRRERKRYRAAVNNQSSSKIVTLTYL</sequence>
<dbReference type="EMBL" id="PKSL01000037">
    <property type="protein sequence ID" value="POW11594.1"/>
    <property type="molecule type" value="Genomic_DNA"/>
</dbReference>
<proteinExistence type="predicted"/>
<evidence type="ECO:0000313" key="3">
    <source>
        <dbReference type="Proteomes" id="UP000239156"/>
    </source>
</evidence>